<dbReference type="Proteomes" id="UP000566819">
    <property type="component" value="Unassembled WGS sequence"/>
</dbReference>
<protein>
    <submittedName>
        <fullName evidence="1">Uncharacterized protein</fullName>
    </submittedName>
</protein>
<proteinExistence type="predicted"/>
<dbReference type="AlphaFoldDB" id="A0A8H4RTN3"/>
<gene>
    <name evidence="1" type="ORF">G7Y89_g3794</name>
</gene>
<accession>A0A8H4RTN3</accession>
<sequence>MENPPGLTVIGPSSDNVVCAKEPPLTGDGTSTRRGRQENALYIYGSNSEELWLKIARSTTGECSVMKGRNFMGLSRVPEWIAILSFQSVLKT</sequence>
<evidence type="ECO:0000313" key="2">
    <source>
        <dbReference type="Proteomes" id="UP000566819"/>
    </source>
</evidence>
<reference evidence="1 2" key="1">
    <citation type="submission" date="2020-03" db="EMBL/GenBank/DDBJ databases">
        <title>Draft Genome Sequence of Cudoniella acicularis.</title>
        <authorList>
            <person name="Buettner E."/>
            <person name="Kellner H."/>
        </authorList>
    </citation>
    <scope>NUCLEOTIDE SEQUENCE [LARGE SCALE GENOMIC DNA]</scope>
    <source>
        <strain evidence="1 2">DSM 108380</strain>
    </source>
</reference>
<organism evidence="1 2">
    <name type="scientific">Cudoniella acicularis</name>
    <dbReference type="NCBI Taxonomy" id="354080"/>
    <lineage>
        <taxon>Eukaryota</taxon>
        <taxon>Fungi</taxon>
        <taxon>Dikarya</taxon>
        <taxon>Ascomycota</taxon>
        <taxon>Pezizomycotina</taxon>
        <taxon>Leotiomycetes</taxon>
        <taxon>Helotiales</taxon>
        <taxon>Tricladiaceae</taxon>
        <taxon>Cudoniella</taxon>
    </lineage>
</organism>
<name>A0A8H4RTN3_9HELO</name>
<evidence type="ECO:0000313" key="1">
    <source>
        <dbReference type="EMBL" id="KAF4634312.1"/>
    </source>
</evidence>
<comment type="caution">
    <text evidence="1">The sequence shown here is derived from an EMBL/GenBank/DDBJ whole genome shotgun (WGS) entry which is preliminary data.</text>
</comment>
<keyword evidence="2" id="KW-1185">Reference proteome</keyword>
<dbReference type="EMBL" id="JAAMPI010000193">
    <property type="protein sequence ID" value="KAF4634312.1"/>
    <property type="molecule type" value="Genomic_DNA"/>
</dbReference>